<feature type="transmembrane region" description="Helical" evidence="5">
    <location>
        <begin position="72"/>
        <end position="89"/>
    </location>
</feature>
<proteinExistence type="predicted"/>
<keyword evidence="2 5" id="KW-0812">Transmembrane</keyword>
<organism evidence="6 7">
    <name type="scientific">Corynebacterium lipophiloflavum (strain ATCC 700352 / DSM 44291 / CCUG 37336 / JCM 10383 / DMMZ 1944)</name>
    <dbReference type="NCBI Taxonomy" id="525263"/>
    <lineage>
        <taxon>Bacteria</taxon>
        <taxon>Bacillati</taxon>
        <taxon>Actinomycetota</taxon>
        <taxon>Actinomycetes</taxon>
        <taxon>Mycobacteriales</taxon>
        <taxon>Corynebacteriaceae</taxon>
        <taxon>Corynebacterium</taxon>
    </lineage>
</organism>
<protein>
    <submittedName>
        <fullName evidence="6">Sodium bile acid symporter family protein</fullName>
    </submittedName>
</protein>
<evidence type="ECO:0000256" key="2">
    <source>
        <dbReference type="ARBA" id="ARBA00022692"/>
    </source>
</evidence>
<dbReference type="HOGENOM" id="CLU_1452174_0_0_11"/>
<feature type="transmembrane region" description="Helical" evidence="5">
    <location>
        <begin position="36"/>
        <end position="60"/>
    </location>
</feature>
<dbReference type="EMBL" id="ACHJ01000162">
    <property type="protein sequence ID" value="EEI16212.1"/>
    <property type="molecule type" value="Genomic_DNA"/>
</dbReference>
<evidence type="ECO:0000256" key="3">
    <source>
        <dbReference type="ARBA" id="ARBA00022989"/>
    </source>
</evidence>
<evidence type="ECO:0000313" key="7">
    <source>
        <dbReference type="Proteomes" id="UP000006196"/>
    </source>
</evidence>
<evidence type="ECO:0000256" key="5">
    <source>
        <dbReference type="SAM" id="Phobius"/>
    </source>
</evidence>
<dbReference type="PANTHER" id="PTHR10361:SF28">
    <property type="entry name" value="P3 PROTEIN-RELATED"/>
    <property type="match status" value="1"/>
</dbReference>
<gene>
    <name evidence="6" type="ORF">HMPREF0298_1985</name>
</gene>
<keyword evidence="7" id="KW-1185">Reference proteome</keyword>
<evidence type="ECO:0000313" key="6">
    <source>
        <dbReference type="EMBL" id="EEI16212.1"/>
    </source>
</evidence>
<dbReference type="eggNOG" id="COG0385">
    <property type="taxonomic scope" value="Bacteria"/>
</dbReference>
<accession>C0XU65</accession>
<keyword evidence="3 5" id="KW-1133">Transmembrane helix</keyword>
<name>C0XU65_CORLD</name>
<comment type="caution">
    <text evidence="6">The sequence shown here is derived from an EMBL/GenBank/DDBJ whole genome shotgun (WGS) entry which is preliminary data.</text>
</comment>
<dbReference type="AlphaFoldDB" id="C0XU65"/>
<dbReference type="Gene3D" id="1.20.1530.20">
    <property type="match status" value="1"/>
</dbReference>
<dbReference type="InterPro" id="IPR002657">
    <property type="entry name" value="BilAc:Na_symport/Acr3"/>
</dbReference>
<dbReference type="InterPro" id="IPR004710">
    <property type="entry name" value="Bilac:Na_transpt"/>
</dbReference>
<evidence type="ECO:0000256" key="4">
    <source>
        <dbReference type="ARBA" id="ARBA00023136"/>
    </source>
</evidence>
<dbReference type="GO" id="GO:0016020">
    <property type="term" value="C:membrane"/>
    <property type="evidence" value="ECO:0007669"/>
    <property type="project" value="UniProtKB-SubCell"/>
</dbReference>
<comment type="subcellular location">
    <subcellularLocation>
        <location evidence="1">Membrane</location>
        <topology evidence="1">Multi-pass membrane protein</topology>
    </subcellularLocation>
</comment>
<dbReference type="RefSeq" id="WP_006839278.1">
    <property type="nucleotide sequence ID" value="NZ_GG667191.1"/>
</dbReference>
<dbReference type="PANTHER" id="PTHR10361">
    <property type="entry name" value="SODIUM-BILE ACID COTRANSPORTER"/>
    <property type="match status" value="1"/>
</dbReference>
<sequence>MIGIGLSLTIADSTAHARRLRASIVGLIGQLTLPPLLALGIAWVFGLTPLMVLGVVLVAAAPGGATSNLATYLARGSVALSIILTVAALQRQWHGFFRPKMDATINGAPCSIEFSNSPLTARLALGAQPAATLQRQWDGIFQEFWRPHRYTLSFECHTDERTRAAILGIAVAIDMVVLAAQQASHT</sequence>
<dbReference type="Proteomes" id="UP000006196">
    <property type="component" value="Unassembled WGS sequence"/>
</dbReference>
<reference evidence="6" key="1">
    <citation type="submission" date="2009-01" db="EMBL/GenBank/DDBJ databases">
        <authorList>
            <person name="Qin X."/>
            <person name="Bachman B."/>
            <person name="Battles P."/>
            <person name="Bell A."/>
            <person name="Bess C."/>
            <person name="Bickham C."/>
            <person name="Chaboub L."/>
            <person name="Chen D."/>
            <person name="Coyle M."/>
            <person name="Deiros D.R."/>
            <person name="Dinh H."/>
            <person name="Forbes L."/>
            <person name="Fowler G."/>
            <person name="Francisco L."/>
            <person name="Fu Q."/>
            <person name="Gubbala S."/>
            <person name="Hale W."/>
            <person name="Han Y."/>
            <person name="Hemphill L."/>
            <person name="Highlander S.K."/>
            <person name="Hirani K."/>
            <person name="Hogues M."/>
            <person name="Jackson L."/>
            <person name="Jakkamsetti A."/>
            <person name="Javaid M."/>
            <person name="Jiang H."/>
            <person name="Korchina V."/>
            <person name="Kovar C."/>
            <person name="Lara F."/>
            <person name="Lee S."/>
            <person name="Mata R."/>
            <person name="Mathew T."/>
            <person name="Moen C."/>
            <person name="Morales K."/>
            <person name="Munidasa M."/>
            <person name="Nazareth L."/>
            <person name="Ngo R."/>
            <person name="Nguyen L."/>
            <person name="Okwuonu G."/>
            <person name="Ongeri F."/>
            <person name="Patil S."/>
            <person name="Petrosino J."/>
            <person name="Pham C."/>
            <person name="Pham P."/>
            <person name="Pu L.-L."/>
            <person name="Puazo M."/>
            <person name="Raj R."/>
            <person name="Reid J."/>
            <person name="Rouhana J."/>
            <person name="Saada N."/>
            <person name="Shang Y."/>
            <person name="Simmons D."/>
            <person name="Thornton R."/>
            <person name="Warren J."/>
            <person name="Weissenberger G."/>
            <person name="Zhang J."/>
            <person name="Zhang L."/>
            <person name="Zhou C."/>
            <person name="Zhu D."/>
            <person name="Muzny D."/>
            <person name="Worley K."/>
            <person name="Gibbs R."/>
        </authorList>
    </citation>
    <scope>NUCLEOTIDE SEQUENCE [LARGE SCALE GENOMIC DNA]</scope>
    <source>
        <strain evidence="6">DSM 44291</strain>
    </source>
</reference>
<keyword evidence="4 5" id="KW-0472">Membrane</keyword>
<dbReference type="InterPro" id="IPR038770">
    <property type="entry name" value="Na+/solute_symporter_sf"/>
</dbReference>
<dbReference type="Pfam" id="PF01758">
    <property type="entry name" value="SBF"/>
    <property type="match status" value="1"/>
</dbReference>
<evidence type="ECO:0000256" key="1">
    <source>
        <dbReference type="ARBA" id="ARBA00004141"/>
    </source>
</evidence>